<keyword evidence="1" id="KW-0812">Transmembrane</keyword>
<organism evidence="2 3">
    <name type="scientific">Sphingopyxis fribergensis</name>
    <dbReference type="NCBI Taxonomy" id="1515612"/>
    <lineage>
        <taxon>Bacteria</taxon>
        <taxon>Pseudomonadati</taxon>
        <taxon>Pseudomonadota</taxon>
        <taxon>Alphaproteobacteria</taxon>
        <taxon>Sphingomonadales</taxon>
        <taxon>Sphingomonadaceae</taxon>
        <taxon>Sphingopyxis</taxon>
    </lineage>
</organism>
<gene>
    <name evidence="2" type="ORF">SKP52_05135</name>
</gene>
<dbReference type="KEGG" id="sphk:SKP52_05135"/>
<protein>
    <submittedName>
        <fullName evidence="2">Putative membrane protein</fullName>
    </submittedName>
</protein>
<feature type="transmembrane region" description="Helical" evidence="1">
    <location>
        <begin position="84"/>
        <end position="105"/>
    </location>
</feature>
<proteinExistence type="predicted"/>
<keyword evidence="1" id="KW-0472">Membrane</keyword>
<feature type="transmembrane region" description="Helical" evidence="1">
    <location>
        <begin position="44"/>
        <end position="63"/>
    </location>
</feature>
<reference evidence="2 3" key="1">
    <citation type="journal article" date="2015" name="Int. J. Syst. Evol. Microbiol.">
        <title>Description of Sphingopyxis fribergensis sp. nov. - a soil bacterium with the ability to degrade styrene and phenylacetic acid.</title>
        <authorList>
            <person name="Oelschlagel M."/>
            <person name="Ruckert C."/>
            <person name="Kalinowski J."/>
            <person name="Schmidt G."/>
            <person name="Schlomann M."/>
            <person name="Tischler D."/>
        </authorList>
    </citation>
    <scope>NUCLEOTIDE SEQUENCE [LARGE SCALE GENOMIC DNA]</scope>
    <source>
        <strain evidence="2 3">Kp5.2</strain>
    </source>
</reference>
<dbReference type="Proteomes" id="UP000030907">
    <property type="component" value="Chromosome"/>
</dbReference>
<accession>A0A0A7PDB5</accession>
<evidence type="ECO:0000313" key="3">
    <source>
        <dbReference type="Proteomes" id="UP000030907"/>
    </source>
</evidence>
<evidence type="ECO:0000256" key="1">
    <source>
        <dbReference type="SAM" id="Phobius"/>
    </source>
</evidence>
<dbReference type="STRING" id="1515612.SKP52_05135"/>
<sequence>MPEKMTKIGTGFSGRQPGLWAAAFALAMCAIAFAEHRGLLGGWRSLPFVAAATLFLFPLTKAANNRQAAAGALSPATRRYNRRMLIWSLGYVLCLGIAMTVRNYLHPQGALLWGIAVLPSVPMIFFVWTLARYVVEEEDEYLRYRQTSAALIGLALVLLAGTLWGFLETFGVAPHVPAWWVVPVWAIGLGLGQMIMTSAERRAGRT</sequence>
<name>A0A0A7PDB5_9SPHN</name>
<dbReference type="EMBL" id="CP009122">
    <property type="protein sequence ID" value="AJA07954.1"/>
    <property type="molecule type" value="Genomic_DNA"/>
</dbReference>
<feature type="transmembrane region" description="Helical" evidence="1">
    <location>
        <begin position="178"/>
        <end position="196"/>
    </location>
</feature>
<dbReference type="AlphaFoldDB" id="A0A0A7PDB5"/>
<keyword evidence="3" id="KW-1185">Reference proteome</keyword>
<feature type="transmembrane region" description="Helical" evidence="1">
    <location>
        <begin position="111"/>
        <end position="135"/>
    </location>
</feature>
<dbReference type="HOGENOM" id="CLU_115425_0_0_5"/>
<evidence type="ECO:0000313" key="2">
    <source>
        <dbReference type="EMBL" id="AJA07954.1"/>
    </source>
</evidence>
<feature type="transmembrane region" description="Helical" evidence="1">
    <location>
        <begin position="147"/>
        <end position="166"/>
    </location>
</feature>
<keyword evidence="1" id="KW-1133">Transmembrane helix</keyword>